<keyword evidence="3" id="KW-1003">Cell membrane</keyword>
<evidence type="ECO:0000256" key="5">
    <source>
        <dbReference type="ARBA" id="ARBA00022989"/>
    </source>
</evidence>
<evidence type="ECO:0000256" key="7">
    <source>
        <dbReference type="RuleBase" id="RU003879"/>
    </source>
</evidence>
<evidence type="ECO:0000256" key="1">
    <source>
        <dbReference type="ARBA" id="ARBA00004162"/>
    </source>
</evidence>
<dbReference type="Pfam" id="PF02472">
    <property type="entry name" value="ExbD"/>
    <property type="match status" value="1"/>
</dbReference>
<gene>
    <name evidence="9" type="ORF">PRZ03_01970</name>
</gene>
<keyword evidence="5 8" id="KW-1133">Transmembrane helix</keyword>
<evidence type="ECO:0000256" key="6">
    <source>
        <dbReference type="ARBA" id="ARBA00023136"/>
    </source>
</evidence>
<evidence type="ECO:0000256" key="4">
    <source>
        <dbReference type="ARBA" id="ARBA00022692"/>
    </source>
</evidence>
<feature type="transmembrane region" description="Helical" evidence="8">
    <location>
        <begin position="20"/>
        <end position="41"/>
    </location>
</feature>
<proteinExistence type="inferred from homology"/>
<dbReference type="Gene3D" id="3.30.420.270">
    <property type="match status" value="1"/>
</dbReference>
<keyword evidence="4 7" id="KW-0812">Transmembrane</keyword>
<sequence length="138" mass="15008">MAFGRLERTERPKPMGEINMTPLIDVMLVLLVIFMIAAPLMSSSLRLDLPKSEAATPSDAPKFIAVSLAPDGGLYLGEEKLSAQTFRQRIGELGRANAELEVQLRADKQVPYGQVAELIGWVQAAGLSRIAFVTEAPQ</sequence>
<dbReference type="InterPro" id="IPR003400">
    <property type="entry name" value="ExbD"/>
</dbReference>
<dbReference type="PANTHER" id="PTHR30558:SF7">
    <property type="entry name" value="TOL-PAL SYSTEM PROTEIN TOLR"/>
    <property type="match status" value="1"/>
</dbReference>
<name>A0ABT5K8P9_9BURK</name>
<keyword evidence="7" id="KW-0813">Transport</keyword>
<comment type="subcellular location">
    <subcellularLocation>
        <location evidence="1">Cell membrane</location>
        <topology evidence="1">Single-pass membrane protein</topology>
    </subcellularLocation>
    <subcellularLocation>
        <location evidence="7">Cell membrane</location>
        <topology evidence="7">Single-pass type II membrane protein</topology>
    </subcellularLocation>
</comment>
<reference evidence="9 10" key="1">
    <citation type="submission" date="2022-10" db="EMBL/GenBank/DDBJ databases">
        <title>Paucibacter sp. hw1 Genome sequencing.</title>
        <authorList>
            <person name="Park S."/>
        </authorList>
    </citation>
    <scope>NUCLEOTIDE SEQUENCE [LARGE SCALE GENOMIC DNA]</scope>
    <source>
        <strain evidence="10">hw1</strain>
    </source>
</reference>
<accession>A0ABT5K8P9</accession>
<dbReference type="RefSeq" id="WP_273598779.1">
    <property type="nucleotide sequence ID" value="NZ_JAQQXT010000001.1"/>
</dbReference>
<evidence type="ECO:0000256" key="3">
    <source>
        <dbReference type="ARBA" id="ARBA00022475"/>
    </source>
</evidence>
<dbReference type="Proteomes" id="UP001221189">
    <property type="component" value="Unassembled WGS sequence"/>
</dbReference>
<evidence type="ECO:0000313" key="9">
    <source>
        <dbReference type="EMBL" id="MDC8770321.1"/>
    </source>
</evidence>
<protein>
    <submittedName>
        <fullName evidence="9">Biopolymer transporter ExbD</fullName>
    </submittedName>
</protein>
<dbReference type="EMBL" id="JAQQXT010000001">
    <property type="protein sequence ID" value="MDC8770321.1"/>
    <property type="molecule type" value="Genomic_DNA"/>
</dbReference>
<dbReference type="PANTHER" id="PTHR30558">
    <property type="entry name" value="EXBD MEMBRANE COMPONENT OF PMF-DRIVEN MACROMOLECULE IMPORT SYSTEM"/>
    <property type="match status" value="1"/>
</dbReference>
<comment type="caution">
    <text evidence="9">The sequence shown here is derived from an EMBL/GenBank/DDBJ whole genome shotgun (WGS) entry which is preliminary data.</text>
</comment>
<keyword evidence="7" id="KW-0653">Protein transport</keyword>
<evidence type="ECO:0000313" key="10">
    <source>
        <dbReference type="Proteomes" id="UP001221189"/>
    </source>
</evidence>
<evidence type="ECO:0000256" key="2">
    <source>
        <dbReference type="ARBA" id="ARBA00005811"/>
    </source>
</evidence>
<organism evidence="9 10">
    <name type="scientific">Roseateles albus</name>
    <dbReference type="NCBI Taxonomy" id="2987525"/>
    <lineage>
        <taxon>Bacteria</taxon>
        <taxon>Pseudomonadati</taxon>
        <taxon>Pseudomonadota</taxon>
        <taxon>Betaproteobacteria</taxon>
        <taxon>Burkholderiales</taxon>
        <taxon>Sphaerotilaceae</taxon>
        <taxon>Roseateles</taxon>
    </lineage>
</organism>
<keyword evidence="6 8" id="KW-0472">Membrane</keyword>
<evidence type="ECO:0000256" key="8">
    <source>
        <dbReference type="SAM" id="Phobius"/>
    </source>
</evidence>
<comment type="similarity">
    <text evidence="2 7">Belongs to the ExbD/TolR family.</text>
</comment>
<keyword evidence="10" id="KW-1185">Reference proteome</keyword>